<dbReference type="STRING" id="1548.CSCA_0501"/>
<dbReference type="AlphaFoldDB" id="A0A0E3GPY4"/>
<dbReference type="InterPro" id="IPR036388">
    <property type="entry name" value="WH-like_DNA-bd_sf"/>
</dbReference>
<keyword evidence="6" id="KW-1185">Reference proteome</keyword>
<sequence length="141" mass="16741">MKGTYDFQCNLAQTLNIVGDKWTLLVLHRILNNKNTFKELQEALKPIPTNILSDRIKLLEKNEFIISQIYNEHPPRYKYLLTEKGMDFKHVFNSMILWANKHLEACKKTVCHEKCGKEVEIKYYCKDCDEYVDDLIVRELD</sequence>
<dbReference type="EMBL" id="CP009933">
    <property type="protein sequence ID" value="AKA67626.1"/>
    <property type="molecule type" value="Genomic_DNA"/>
</dbReference>
<dbReference type="Gene3D" id="1.10.10.10">
    <property type="entry name" value="Winged helix-like DNA-binding domain superfamily/Winged helix DNA-binding domain"/>
    <property type="match status" value="1"/>
</dbReference>
<feature type="domain" description="HTH hxlR-type" evidence="4">
    <location>
        <begin position="9"/>
        <end position="107"/>
    </location>
</feature>
<evidence type="ECO:0000256" key="2">
    <source>
        <dbReference type="ARBA" id="ARBA00023125"/>
    </source>
</evidence>
<dbReference type="PROSITE" id="PS51118">
    <property type="entry name" value="HTH_HXLR"/>
    <property type="match status" value="1"/>
</dbReference>
<name>A0A0E3GPY4_CLOSL</name>
<keyword evidence="2" id="KW-0238">DNA-binding</keyword>
<dbReference type="PANTHER" id="PTHR33204">
    <property type="entry name" value="TRANSCRIPTIONAL REGULATOR, MARR FAMILY"/>
    <property type="match status" value="1"/>
</dbReference>
<evidence type="ECO:0000256" key="3">
    <source>
        <dbReference type="ARBA" id="ARBA00023163"/>
    </source>
</evidence>
<protein>
    <submittedName>
        <fullName evidence="5">HxlR-like helix-turn-helix domain-containing protein</fullName>
    </submittedName>
</protein>
<organism evidence="5 6">
    <name type="scientific">Clostridium scatologenes</name>
    <dbReference type="NCBI Taxonomy" id="1548"/>
    <lineage>
        <taxon>Bacteria</taxon>
        <taxon>Bacillati</taxon>
        <taxon>Bacillota</taxon>
        <taxon>Clostridia</taxon>
        <taxon>Eubacteriales</taxon>
        <taxon>Clostridiaceae</taxon>
        <taxon>Clostridium</taxon>
    </lineage>
</organism>
<dbReference type="InterPro" id="IPR036390">
    <property type="entry name" value="WH_DNA-bd_sf"/>
</dbReference>
<dbReference type="Pfam" id="PF01638">
    <property type="entry name" value="HxlR"/>
    <property type="match status" value="1"/>
</dbReference>
<dbReference type="Proteomes" id="UP000033115">
    <property type="component" value="Chromosome"/>
</dbReference>
<dbReference type="GO" id="GO:0003677">
    <property type="term" value="F:DNA binding"/>
    <property type="evidence" value="ECO:0007669"/>
    <property type="project" value="UniProtKB-KW"/>
</dbReference>
<dbReference type="KEGG" id="csq:CSCA_0501"/>
<proteinExistence type="predicted"/>
<keyword evidence="3" id="KW-0804">Transcription</keyword>
<keyword evidence="1" id="KW-0805">Transcription regulation</keyword>
<gene>
    <name evidence="5" type="ORF">CSCA_0501</name>
</gene>
<dbReference type="SUPFAM" id="SSF46785">
    <property type="entry name" value="Winged helix' DNA-binding domain"/>
    <property type="match status" value="1"/>
</dbReference>
<evidence type="ECO:0000256" key="1">
    <source>
        <dbReference type="ARBA" id="ARBA00023015"/>
    </source>
</evidence>
<evidence type="ECO:0000259" key="4">
    <source>
        <dbReference type="PROSITE" id="PS51118"/>
    </source>
</evidence>
<dbReference type="RefSeq" id="WP_029160697.1">
    <property type="nucleotide sequence ID" value="NZ_CP009933.1"/>
</dbReference>
<reference evidence="5 6" key="1">
    <citation type="journal article" date="2015" name="J. Biotechnol.">
        <title>Complete genome sequence of a malodorant-producing acetogen, Clostridium scatologenes ATCC 25775(T).</title>
        <authorList>
            <person name="Zhu Z."/>
            <person name="Guo T."/>
            <person name="Zheng H."/>
            <person name="Song T."/>
            <person name="Ouyang P."/>
            <person name="Xie J."/>
        </authorList>
    </citation>
    <scope>NUCLEOTIDE SEQUENCE [LARGE SCALE GENOMIC DNA]</scope>
    <source>
        <strain evidence="5 6">ATCC 25775</strain>
    </source>
</reference>
<evidence type="ECO:0000313" key="5">
    <source>
        <dbReference type="EMBL" id="AKA67626.1"/>
    </source>
</evidence>
<evidence type="ECO:0000313" key="6">
    <source>
        <dbReference type="Proteomes" id="UP000033115"/>
    </source>
</evidence>
<dbReference type="InterPro" id="IPR002577">
    <property type="entry name" value="HTH_HxlR"/>
</dbReference>
<dbReference type="HOGENOM" id="CLU_111585_0_0_9"/>
<accession>A0A0E3GPY4</accession>
<dbReference type="PANTHER" id="PTHR33204:SF18">
    <property type="entry name" value="TRANSCRIPTIONAL REGULATORY PROTEIN"/>
    <property type="match status" value="1"/>
</dbReference>